<dbReference type="RefSeq" id="WP_338605816.1">
    <property type="nucleotide sequence ID" value="NZ_AP028679.1"/>
</dbReference>
<keyword evidence="3" id="KW-1185">Reference proteome</keyword>
<reference evidence="3" key="1">
    <citation type="journal article" date="2023" name="Arch. Microbiol.">
        <title>Desulfoferula mesophilus gen. nov. sp. nov., a mesophilic sulfate-reducing bacterium isolated from a brackish lake sediment.</title>
        <authorList>
            <person name="Watanabe T."/>
            <person name="Yabe T."/>
            <person name="Tsuji J.M."/>
            <person name="Fukui M."/>
        </authorList>
    </citation>
    <scope>NUCLEOTIDE SEQUENCE [LARGE SCALE GENOMIC DNA]</scope>
    <source>
        <strain evidence="3">12FAK</strain>
    </source>
</reference>
<dbReference type="InterPro" id="IPR029000">
    <property type="entry name" value="Cyclophilin-like_dom_sf"/>
</dbReference>
<evidence type="ECO:0000313" key="2">
    <source>
        <dbReference type="EMBL" id="BEQ14089.1"/>
    </source>
</evidence>
<dbReference type="Gene3D" id="2.40.100.20">
    <property type="match status" value="1"/>
</dbReference>
<feature type="domain" description="Cyclophilin TM1367-like" evidence="1">
    <location>
        <begin position="5"/>
        <end position="113"/>
    </location>
</feature>
<accession>A0AAU9EHP8</accession>
<dbReference type="SUPFAM" id="SSF50891">
    <property type="entry name" value="Cyclophilin-like"/>
    <property type="match status" value="1"/>
</dbReference>
<dbReference type="EMBL" id="AP028679">
    <property type="protein sequence ID" value="BEQ14089.1"/>
    <property type="molecule type" value="Genomic_DNA"/>
</dbReference>
<name>A0AAU9EHP8_9BACT</name>
<sequence length="125" mass="13482">MPTPVRLVIEGLELLGHLDESPAGRALAVRLPLAWSAQRWGREYYGPLDQPVGEPAGEGRQEMAVGELAYHPESGLLCLFFGPTPMSRGDEPRAAFPVLPVGKLEGDWEALAALGPQAEGRLEAR</sequence>
<dbReference type="Pfam" id="PF04126">
    <property type="entry name" value="Cyclophil_like"/>
    <property type="match status" value="1"/>
</dbReference>
<protein>
    <recommendedName>
        <fullName evidence="1">Cyclophilin TM1367-like domain-containing protein</fullName>
    </recommendedName>
</protein>
<dbReference type="KEGG" id="dmp:FAK_11550"/>
<dbReference type="Proteomes" id="UP001366166">
    <property type="component" value="Chromosome"/>
</dbReference>
<gene>
    <name evidence="2" type="ORF">FAK_11550</name>
</gene>
<dbReference type="AlphaFoldDB" id="A0AAU9EHP8"/>
<dbReference type="InterPro" id="IPR025658">
    <property type="entry name" value="Cyclophilin_TM1367"/>
</dbReference>
<organism evidence="2 3">
    <name type="scientific">Desulfoferula mesophila</name>
    <dbReference type="NCBI Taxonomy" id="3058419"/>
    <lineage>
        <taxon>Bacteria</taxon>
        <taxon>Pseudomonadati</taxon>
        <taxon>Thermodesulfobacteriota</taxon>
        <taxon>Desulfarculia</taxon>
        <taxon>Desulfarculales</taxon>
        <taxon>Desulfarculaceae</taxon>
        <taxon>Desulfoferula</taxon>
    </lineage>
</organism>
<evidence type="ECO:0000259" key="1">
    <source>
        <dbReference type="Pfam" id="PF04126"/>
    </source>
</evidence>
<evidence type="ECO:0000313" key="3">
    <source>
        <dbReference type="Proteomes" id="UP001366166"/>
    </source>
</evidence>
<proteinExistence type="predicted"/>